<comment type="caution">
    <text evidence="1">The sequence shown here is derived from an EMBL/GenBank/DDBJ whole genome shotgun (WGS) entry which is preliminary data.</text>
</comment>
<dbReference type="EMBL" id="JAIZAY010000009">
    <property type="protein sequence ID" value="KAJ8036521.1"/>
    <property type="molecule type" value="Genomic_DNA"/>
</dbReference>
<dbReference type="AlphaFoldDB" id="A0A9Q1C0T5"/>
<accession>A0A9Q1C0T5</accession>
<gene>
    <name evidence="1" type="ORF">HOLleu_20523</name>
</gene>
<protein>
    <submittedName>
        <fullName evidence="1">Uncharacterized protein</fullName>
    </submittedName>
</protein>
<proteinExistence type="predicted"/>
<evidence type="ECO:0000313" key="2">
    <source>
        <dbReference type="Proteomes" id="UP001152320"/>
    </source>
</evidence>
<keyword evidence="2" id="KW-1185">Reference proteome</keyword>
<organism evidence="1 2">
    <name type="scientific">Holothuria leucospilota</name>
    <name type="common">Black long sea cucumber</name>
    <name type="synonym">Mertensiothuria leucospilota</name>
    <dbReference type="NCBI Taxonomy" id="206669"/>
    <lineage>
        <taxon>Eukaryota</taxon>
        <taxon>Metazoa</taxon>
        <taxon>Echinodermata</taxon>
        <taxon>Eleutherozoa</taxon>
        <taxon>Echinozoa</taxon>
        <taxon>Holothuroidea</taxon>
        <taxon>Aspidochirotacea</taxon>
        <taxon>Aspidochirotida</taxon>
        <taxon>Holothuriidae</taxon>
        <taxon>Holothuria</taxon>
    </lineage>
</organism>
<dbReference type="Proteomes" id="UP001152320">
    <property type="component" value="Chromosome 9"/>
</dbReference>
<sequence length="87" mass="10119">MWMHYGKKMYPIIFAGGQRSFGVTGGQTLKALLTRYLKMRYSEKMNPVVFGGRLKGHLGSPEVKMQISQEFPRLNRNTKLYFSNMLR</sequence>
<evidence type="ECO:0000313" key="1">
    <source>
        <dbReference type="EMBL" id="KAJ8036521.1"/>
    </source>
</evidence>
<name>A0A9Q1C0T5_HOLLE</name>
<reference evidence="1" key="1">
    <citation type="submission" date="2021-10" db="EMBL/GenBank/DDBJ databases">
        <title>Tropical sea cucumber genome reveals ecological adaptation and Cuvierian tubules defense mechanism.</title>
        <authorList>
            <person name="Chen T."/>
        </authorList>
    </citation>
    <scope>NUCLEOTIDE SEQUENCE</scope>
    <source>
        <strain evidence="1">Nanhai2018</strain>
        <tissue evidence="1">Muscle</tissue>
    </source>
</reference>